<dbReference type="EMBL" id="CM039438">
    <property type="protein sequence ID" value="KAI4301016.1"/>
    <property type="molecule type" value="Genomic_DNA"/>
</dbReference>
<name>A0ACB9KUJ0_BAUVA</name>
<keyword evidence="2" id="KW-1185">Reference proteome</keyword>
<proteinExistence type="predicted"/>
<gene>
    <name evidence="1" type="ORF">L6164_034335</name>
</gene>
<evidence type="ECO:0000313" key="2">
    <source>
        <dbReference type="Proteomes" id="UP000828941"/>
    </source>
</evidence>
<dbReference type="Proteomes" id="UP000828941">
    <property type="component" value="Chromosome 13"/>
</dbReference>
<sequence>MSQSQSSLTAIHNLPFHPKFKDDRQTPKLSMVYHGNAEQSTEVSNNDDPLPHNRRGAKVKLKHKLKKGFHTSDLGNSNNRSDIIQIRSTDRVIHDIEKMLCNTENPDPVELEKAN</sequence>
<accession>A0ACB9KUJ0</accession>
<protein>
    <submittedName>
        <fullName evidence="1">Uncharacterized protein</fullName>
    </submittedName>
</protein>
<organism evidence="1 2">
    <name type="scientific">Bauhinia variegata</name>
    <name type="common">Purple orchid tree</name>
    <name type="synonym">Phanera variegata</name>
    <dbReference type="NCBI Taxonomy" id="167791"/>
    <lineage>
        <taxon>Eukaryota</taxon>
        <taxon>Viridiplantae</taxon>
        <taxon>Streptophyta</taxon>
        <taxon>Embryophyta</taxon>
        <taxon>Tracheophyta</taxon>
        <taxon>Spermatophyta</taxon>
        <taxon>Magnoliopsida</taxon>
        <taxon>eudicotyledons</taxon>
        <taxon>Gunneridae</taxon>
        <taxon>Pentapetalae</taxon>
        <taxon>rosids</taxon>
        <taxon>fabids</taxon>
        <taxon>Fabales</taxon>
        <taxon>Fabaceae</taxon>
        <taxon>Cercidoideae</taxon>
        <taxon>Cercideae</taxon>
        <taxon>Bauhiniinae</taxon>
        <taxon>Bauhinia</taxon>
    </lineage>
</organism>
<evidence type="ECO:0000313" key="1">
    <source>
        <dbReference type="EMBL" id="KAI4301016.1"/>
    </source>
</evidence>
<comment type="caution">
    <text evidence="1">The sequence shown here is derived from an EMBL/GenBank/DDBJ whole genome shotgun (WGS) entry which is preliminary data.</text>
</comment>
<reference evidence="1 2" key="1">
    <citation type="journal article" date="2022" name="DNA Res.">
        <title>Chromosomal-level genome assembly of the orchid tree Bauhinia variegata (Leguminosae; Cercidoideae) supports the allotetraploid origin hypothesis of Bauhinia.</title>
        <authorList>
            <person name="Zhong Y."/>
            <person name="Chen Y."/>
            <person name="Zheng D."/>
            <person name="Pang J."/>
            <person name="Liu Y."/>
            <person name="Luo S."/>
            <person name="Meng S."/>
            <person name="Qian L."/>
            <person name="Wei D."/>
            <person name="Dai S."/>
            <person name="Zhou R."/>
        </authorList>
    </citation>
    <scope>NUCLEOTIDE SEQUENCE [LARGE SCALE GENOMIC DNA]</scope>
    <source>
        <strain evidence="1">BV-YZ2020</strain>
    </source>
</reference>